<evidence type="ECO:0000256" key="2">
    <source>
        <dbReference type="ARBA" id="ARBA00012485"/>
    </source>
</evidence>
<keyword evidence="8" id="KW-0012">Acyltransferase</keyword>
<feature type="domain" description="HECT" evidence="7">
    <location>
        <begin position="817"/>
        <end position="1189"/>
    </location>
</feature>
<dbReference type="Gene3D" id="3.90.1750.10">
    <property type="entry name" value="Hect, E3 ligase catalytic domains"/>
    <property type="match status" value="1"/>
</dbReference>
<dbReference type="AlphaFoldDB" id="A0A9W8HQU1"/>
<comment type="catalytic activity">
    <reaction evidence="1">
        <text>S-ubiquitinyl-[E2 ubiquitin-conjugating enzyme]-L-cysteine + [acceptor protein]-L-lysine = [E2 ubiquitin-conjugating enzyme]-L-cysteine + N(6)-ubiquitinyl-[acceptor protein]-L-lysine.</text>
        <dbReference type="EC" id="2.3.2.26"/>
    </reaction>
</comment>
<gene>
    <name evidence="8" type="primary">HUL5</name>
    <name evidence="8" type="ORF">GGI15_000567</name>
</gene>
<feature type="region of interest" description="Disordered" evidence="6">
    <location>
        <begin position="596"/>
        <end position="628"/>
    </location>
</feature>
<accession>A0A9W8HQU1</accession>
<keyword evidence="3 8" id="KW-0808">Transferase</keyword>
<organism evidence="8 9">
    <name type="scientific">Coemansia interrupta</name>
    <dbReference type="NCBI Taxonomy" id="1126814"/>
    <lineage>
        <taxon>Eukaryota</taxon>
        <taxon>Fungi</taxon>
        <taxon>Fungi incertae sedis</taxon>
        <taxon>Zoopagomycota</taxon>
        <taxon>Kickxellomycotina</taxon>
        <taxon>Kickxellomycetes</taxon>
        <taxon>Kickxellales</taxon>
        <taxon>Kickxellaceae</taxon>
        <taxon>Coemansia</taxon>
    </lineage>
</organism>
<reference evidence="8" key="1">
    <citation type="submission" date="2022-07" db="EMBL/GenBank/DDBJ databases">
        <title>Phylogenomic reconstructions and comparative analyses of Kickxellomycotina fungi.</title>
        <authorList>
            <person name="Reynolds N.K."/>
            <person name="Stajich J.E."/>
            <person name="Barry K."/>
            <person name="Grigoriev I.V."/>
            <person name="Crous P."/>
            <person name="Smith M.E."/>
        </authorList>
    </citation>
    <scope>NUCLEOTIDE SEQUENCE</scope>
    <source>
        <strain evidence="8">BCRC 34489</strain>
    </source>
</reference>
<dbReference type="EC" id="2.3.2.26" evidence="2"/>
<dbReference type="PROSITE" id="PS50096">
    <property type="entry name" value="IQ"/>
    <property type="match status" value="1"/>
</dbReference>
<sequence>MFGFQGDYKRQRNINLGGSRRNEAGRSGTRAVLNKAHEERQKREEDRRRHKAAVDIQRCWRGSRDTEAWRQKMRESIDISALRDLRSLEAAYDALAVFTTYFNGQQRDVETFHQILRALFGAPSCYQRIAEAAGPMVPRWTNVVCRLLGLAMDTYVKGTASIDAELVQTSLVCATDAGGSGQSLQSAVLLRLIESKGLYAYLSHYICKCDRNIHADGMAAAVTLAVRPFNLPTTAARELAVSLFARWIMSIPGLPNKLGTGGSTAVTRMPVKWPLLAAQVQKDMCQKHAASRSVSDLGGSVFGRQASPPADTLALELAAINTLGNMVAFFQPQLSQKGAVTELDTAFIQACAACIRLLPTCDPFAHVRASRSPRTAGERLVAAADPQALRWLNKLLSAPLLELLVRASNTSDEGVSAAAQELLLVLTQTWGDSVSRSVLDSISQMVDIRTVGWRGVLSDPAFLHAFAGEWIRPETIEGPGVVRLQLLCRFLNRQLQTMGDDELFAQGMSLPIGDLKTVARVCRNIAFALYWSAETPEHLVPLRDLSAAIARELYVRNSRHRFADERFWLMPATVLDMSLFADRVAEDPIFAVKYEDEAHSDDESSSEGEADDGEMDSDDDGSNGGGGSGRMGWLATVYSGMKRQPRKYMDRVSLTPRIAVLRNIPFVVPFNDRVRLLHALINRDRVRLGLAPLGNAPSLHGLGMGMHTVRAVIRRGSVFNDAFEQLYPVLSGKPVKRSVDDGDAGPANEQASAAQGRSAGRIAAPFAFGSMDDQDDAVASWNMFGGMPLLPTSDAEPEPADPWQRPHPVAQMTQVQRNDAFKGRMQIEFVDQYGMREAGVDGGGVFKEFLTSLVNEAFSPKQGMFSATRGNQVYPSPTMQGDATQVDFEKYRFLGAVIGKALYDGVLVDVPFAPFFLGRCMGAMPTFNDLPALDEELYRGLVALKNYPVAPADKPAAGNDQAAAAAASDEIYRVFGLDFTVTVDSRDGRGGTRTVPLVANGEAIKVTSHNRMLYLDLIAHFKLTRQNDRAVHAFLSGVHTMVPEPWLRLLFATPLEFSRLLCGDSGKININDWRRNTEYEGAYRAKRHEHPTIRAFWDVVMEDLSEKQRRELCRFATSCERPPLLGFAELNPTFCITSSASDENGNHDHRLPSASTCVNLLKLPVFSSRDILRDKLLQAIESGAGFDLS</sequence>
<keyword evidence="9" id="KW-1185">Reference proteome</keyword>
<evidence type="ECO:0000256" key="1">
    <source>
        <dbReference type="ARBA" id="ARBA00000885"/>
    </source>
</evidence>
<dbReference type="SMART" id="SM00119">
    <property type="entry name" value="HECTc"/>
    <property type="match status" value="1"/>
</dbReference>
<evidence type="ECO:0000259" key="7">
    <source>
        <dbReference type="PROSITE" id="PS50237"/>
    </source>
</evidence>
<dbReference type="InterPro" id="IPR000569">
    <property type="entry name" value="HECT_dom"/>
</dbReference>
<dbReference type="GO" id="GO:0000209">
    <property type="term" value="P:protein polyubiquitination"/>
    <property type="evidence" value="ECO:0007669"/>
    <property type="project" value="InterPro"/>
</dbReference>
<evidence type="ECO:0000256" key="3">
    <source>
        <dbReference type="ARBA" id="ARBA00022679"/>
    </source>
</evidence>
<keyword evidence="4 5" id="KW-0833">Ubl conjugation pathway</keyword>
<dbReference type="CDD" id="cd00078">
    <property type="entry name" value="HECTc"/>
    <property type="match status" value="1"/>
</dbReference>
<dbReference type="InterPro" id="IPR044611">
    <property type="entry name" value="E3A/B/C-like"/>
</dbReference>
<protein>
    <recommendedName>
        <fullName evidence="2">HECT-type E3 ubiquitin transferase</fullName>
        <ecNumber evidence="2">2.3.2.26</ecNumber>
    </recommendedName>
</protein>
<proteinExistence type="predicted"/>
<evidence type="ECO:0000256" key="6">
    <source>
        <dbReference type="SAM" id="MobiDB-lite"/>
    </source>
</evidence>
<dbReference type="EMBL" id="JANBUM010000017">
    <property type="protein sequence ID" value="KAJ2787605.1"/>
    <property type="molecule type" value="Genomic_DNA"/>
</dbReference>
<feature type="region of interest" description="Disordered" evidence="6">
    <location>
        <begin position="734"/>
        <end position="756"/>
    </location>
</feature>
<dbReference type="Gene3D" id="3.30.2160.10">
    <property type="entry name" value="Hect, E3 ligase catalytic domain"/>
    <property type="match status" value="1"/>
</dbReference>
<feature type="active site" description="Glycyl thioester intermediate" evidence="5">
    <location>
        <position position="1157"/>
    </location>
</feature>
<evidence type="ECO:0000313" key="9">
    <source>
        <dbReference type="Proteomes" id="UP001140172"/>
    </source>
</evidence>
<dbReference type="Gene3D" id="3.30.2410.10">
    <property type="entry name" value="Hect, E3 ligase catalytic domain"/>
    <property type="match status" value="1"/>
</dbReference>
<dbReference type="PANTHER" id="PTHR45700">
    <property type="entry name" value="UBIQUITIN-PROTEIN LIGASE E3C"/>
    <property type="match status" value="1"/>
</dbReference>
<dbReference type="GO" id="GO:0016874">
    <property type="term" value="F:ligase activity"/>
    <property type="evidence" value="ECO:0007669"/>
    <property type="project" value="UniProtKB-KW"/>
</dbReference>
<dbReference type="SUPFAM" id="SSF56204">
    <property type="entry name" value="Hect, E3 ligase catalytic domain"/>
    <property type="match status" value="1"/>
</dbReference>
<evidence type="ECO:0000256" key="5">
    <source>
        <dbReference type="PROSITE-ProRule" id="PRU00104"/>
    </source>
</evidence>
<evidence type="ECO:0000313" key="8">
    <source>
        <dbReference type="EMBL" id="KAJ2787605.1"/>
    </source>
</evidence>
<dbReference type="Proteomes" id="UP001140172">
    <property type="component" value="Unassembled WGS sequence"/>
</dbReference>
<dbReference type="GO" id="GO:0061630">
    <property type="term" value="F:ubiquitin protein ligase activity"/>
    <property type="evidence" value="ECO:0007669"/>
    <property type="project" value="UniProtKB-EC"/>
</dbReference>
<dbReference type="CDD" id="cd23767">
    <property type="entry name" value="IQCD"/>
    <property type="match status" value="1"/>
</dbReference>
<dbReference type="Pfam" id="PF00632">
    <property type="entry name" value="HECT"/>
    <property type="match status" value="1"/>
</dbReference>
<dbReference type="PROSITE" id="PS50237">
    <property type="entry name" value="HECT"/>
    <property type="match status" value="1"/>
</dbReference>
<dbReference type="InterPro" id="IPR035983">
    <property type="entry name" value="Hect_E3_ubiquitin_ligase"/>
</dbReference>
<feature type="region of interest" description="Disordered" evidence="6">
    <location>
        <begin position="13"/>
        <end position="48"/>
    </location>
</feature>
<keyword evidence="8" id="KW-0436">Ligase</keyword>
<feature type="compositionally biased region" description="Basic and acidic residues" evidence="6">
    <location>
        <begin position="35"/>
        <end position="47"/>
    </location>
</feature>
<dbReference type="PANTHER" id="PTHR45700:SF2">
    <property type="entry name" value="UBIQUITIN-PROTEIN LIGASE E3C"/>
    <property type="match status" value="1"/>
</dbReference>
<feature type="compositionally biased region" description="Acidic residues" evidence="6">
    <location>
        <begin position="598"/>
        <end position="621"/>
    </location>
</feature>
<dbReference type="OrthoDB" id="8068875at2759"/>
<dbReference type="GO" id="GO:0006511">
    <property type="term" value="P:ubiquitin-dependent protein catabolic process"/>
    <property type="evidence" value="ECO:0007669"/>
    <property type="project" value="TreeGrafter"/>
</dbReference>
<dbReference type="FunFam" id="3.30.2410.10:FF:000011">
    <property type="entry name" value="Putative Ubiquitin-protein ligase E3C"/>
    <property type="match status" value="1"/>
</dbReference>
<comment type="caution">
    <text evidence="8">The sequence shown here is derived from an EMBL/GenBank/DDBJ whole genome shotgun (WGS) entry which is preliminary data.</text>
</comment>
<name>A0A9W8HQU1_9FUNG</name>
<evidence type="ECO:0000256" key="4">
    <source>
        <dbReference type="ARBA" id="ARBA00022786"/>
    </source>
</evidence>